<dbReference type="AlphaFoldDB" id="A0A1E7WFB4"/>
<proteinExistence type="predicted"/>
<dbReference type="InterPro" id="IPR009091">
    <property type="entry name" value="RCC1/BLIP-II"/>
</dbReference>
<comment type="caution">
    <text evidence="5">The sequence shown here is derived from an EMBL/GenBank/DDBJ whole genome shotgun (WGS) entry which is preliminary data.</text>
</comment>
<dbReference type="PANTHER" id="PTHR45982:SF1">
    <property type="entry name" value="REGULATOR OF CHROMOSOME CONDENSATION"/>
    <property type="match status" value="1"/>
</dbReference>
<keyword evidence="3" id="KW-0732">Signal</keyword>
<dbReference type="PROSITE" id="PS00626">
    <property type="entry name" value="RCC1_2"/>
    <property type="match status" value="1"/>
</dbReference>
<feature type="domain" description="RCC1-like" evidence="4">
    <location>
        <begin position="137"/>
        <end position="365"/>
    </location>
</feature>
<keyword evidence="2" id="KW-0677">Repeat</keyword>
<evidence type="ECO:0000259" key="4">
    <source>
        <dbReference type="Pfam" id="PF25390"/>
    </source>
</evidence>
<name>A0A1E7WFB4_9BURK</name>
<evidence type="ECO:0000313" key="6">
    <source>
        <dbReference type="Proteomes" id="UP000175989"/>
    </source>
</evidence>
<feature type="signal peptide" evidence="3">
    <location>
        <begin position="1"/>
        <end position="24"/>
    </location>
</feature>
<organism evidence="5 6">
    <name type="scientific">Duganella phyllosphaerae</name>
    <dbReference type="NCBI Taxonomy" id="762836"/>
    <lineage>
        <taxon>Bacteria</taxon>
        <taxon>Pseudomonadati</taxon>
        <taxon>Pseudomonadota</taxon>
        <taxon>Betaproteobacteria</taxon>
        <taxon>Burkholderiales</taxon>
        <taxon>Oxalobacteraceae</taxon>
        <taxon>Telluria group</taxon>
        <taxon>Duganella</taxon>
    </lineage>
</organism>
<dbReference type="SUPFAM" id="SSF50985">
    <property type="entry name" value="RCC1/BLIP-II"/>
    <property type="match status" value="2"/>
</dbReference>
<dbReference type="EMBL" id="LROM01000102">
    <property type="protein sequence ID" value="OEZ97065.1"/>
    <property type="molecule type" value="Genomic_DNA"/>
</dbReference>
<dbReference type="GO" id="GO:0005085">
    <property type="term" value="F:guanyl-nucleotide exchange factor activity"/>
    <property type="evidence" value="ECO:0007669"/>
    <property type="project" value="TreeGrafter"/>
</dbReference>
<dbReference type="OrthoDB" id="8577868at2"/>
<evidence type="ECO:0000256" key="2">
    <source>
        <dbReference type="ARBA" id="ARBA00022737"/>
    </source>
</evidence>
<reference evidence="6" key="1">
    <citation type="journal article" date="2016" name="Front. Microbiol.">
        <title>Molecular Keys to the Janthinobacterium and Duganella spp. Interaction with the Plant Pathogen Fusarium graminearum.</title>
        <authorList>
            <person name="Haack F.S."/>
            <person name="Poehlein A."/>
            <person name="Kroger C."/>
            <person name="Voigt C.A."/>
            <person name="Piepenbring M."/>
            <person name="Bode H.B."/>
            <person name="Daniel R."/>
            <person name="Schafer W."/>
            <person name="Streit W.R."/>
        </authorList>
    </citation>
    <scope>NUCLEOTIDE SEQUENCE [LARGE SCALE GENOMIC DNA]</scope>
    <source>
        <strain evidence="6">T54</strain>
    </source>
</reference>
<dbReference type="InterPro" id="IPR051553">
    <property type="entry name" value="Ran_GTPase-activating"/>
</dbReference>
<keyword evidence="6" id="KW-1185">Reference proteome</keyword>
<dbReference type="Gene3D" id="2.130.10.30">
    <property type="entry name" value="Regulator of chromosome condensation 1/beta-lactamase-inhibitor protein II"/>
    <property type="match status" value="2"/>
</dbReference>
<dbReference type="InterPro" id="IPR058923">
    <property type="entry name" value="RCC1-like_dom"/>
</dbReference>
<evidence type="ECO:0000256" key="3">
    <source>
        <dbReference type="SAM" id="SignalP"/>
    </source>
</evidence>
<sequence>MKNFTFPALWLAPLFALFAVLLSACGGGGGGDSGTTTPTTPVAVTLRSIAITAPSTTLIVGGATQTYTATGTYTDGSTKALTGLTWTTKSGGSTVVQVTSAGIVSGRSIGTESVIATQPAAGTVASVSGSVDVTSIAPWTQVAAGGNQTIALKTDGKLYSWGLNIQGQLGDGTNTQRNTPVTVAGNSTIWKQVAVGDSFAVAIRTDGTLWSWGNNLFGQLGQGDQLPRTVPTQVGVAKNWTYVAVGKSHVVALSTTAATTGPAVVSLWVWGNNYASQLGDGKTVDLLVPTRLGTDSWLAVAAGDAHTIAIKRSDQSLWTWGDNTYGQLGNGTTGAKVGVPTQVGTANWSAVAAGSRHSLAIRNDDGVLFAWGAGESGQVGNNSTNLQSSPTQISDASARWTQVAGGVSHSIGVRNDGTLWTWGRGVEGQLGQTVAGSLMPLQVGSLRTWKAVAAGANHSAALQTDGNNLSLWTWGLNTDGQLGNGNNANAPAPVSIAY</sequence>
<gene>
    <name evidence="5" type="ORF">DUPY_36460</name>
</gene>
<keyword evidence="1" id="KW-0344">Guanine-nucleotide releasing factor</keyword>
<dbReference type="InterPro" id="IPR000408">
    <property type="entry name" value="Reg_chr_condens"/>
</dbReference>
<dbReference type="Pfam" id="PF25390">
    <property type="entry name" value="WD40_RLD"/>
    <property type="match status" value="1"/>
</dbReference>
<feature type="chain" id="PRO_5009206929" evidence="3">
    <location>
        <begin position="25"/>
        <end position="498"/>
    </location>
</feature>
<dbReference type="PANTHER" id="PTHR45982">
    <property type="entry name" value="REGULATOR OF CHROMOSOME CONDENSATION"/>
    <property type="match status" value="1"/>
</dbReference>
<dbReference type="PATRIC" id="fig|762836.4.peg.3758"/>
<evidence type="ECO:0000313" key="5">
    <source>
        <dbReference type="EMBL" id="OEZ97065.1"/>
    </source>
</evidence>
<dbReference type="PRINTS" id="PR00633">
    <property type="entry name" value="RCCNDNSATION"/>
</dbReference>
<evidence type="ECO:0000256" key="1">
    <source>
        <dbReference type="ARBA" id="ARBA00022658"/>
    </source>
</evidence>
<dbReference type="Proteomes" id="UP000175989">
    <property type="component" value="Unassembled WGS sequence"/>
</dbReference>
<protein>
    <submittedName>
        <fullName evidence="5">Regulator of chromosome condensation (RCC1) repeat protein</fullName>
    </submittedName>
</protein>
<dbReference type="PROSITE" id="PS50012">
    <property type="entry name" value="RCC1_3"/>
    <property type="match status" value="7"/>
</dbReference>
<dbReference type="GO" id="GO:0005737">
    <property type="term" value="C:cytoplasm"/>
    <property type="evidence" value="ECO:0007669"/>
    <property type="project" value="TreeGrafter"/>
</dbReference>
<dbReference type="Pfam" id="PF00415">
    <property type="entry name" value="RCC1"/>
    <property type="match status" value="2"/>
</dbReference>
<dbReference type="RefSeq" id="WP_070249817.1">
    <property type="nucleotide sequence ID" value="NZ_LROM01000102.1"/>
</dbReference>
<accession>A0A1E7WFB4</accession>
<dbReference type="PROSITE" id="PS51257">
    <property type="entry name" value="PROKAR_LIPOPROTEIN"/>
    <property type="match status" value="1"/>
</dbReference>